<dbReference type="InterPro" id="IPR011765">
    <property type="entry name" value="Pept_M16_N"/>
</dbReference>
<dbReference type="InterPro" id="IPR011249">
    <property type="entry name" value="Metalloenz_LuxS/M16"/>
</dbReference>
<dbReference type="EMBL" id="CAUYUJ010015817">
    <property type="protein sequence ID" value="CAK0858457.1"/>
    <property type="molecule type" value="Genomic_DNA"/>
</dbReference>
<evidence type="ECO:0000313" key="3">
    <source>
        <dbReference type="Proteomes" id="UP001189429"/>
    </source>
</evidence>
<dbReference type="Gene3D" id="3.30.830.10">
    <property type="entry name" value="Metalloenzyme, LuxS/M16 peptidase-like"/>
    <property type="match status" value="1"/>
</dbReference>
<dbReference type="Proteomes" id="UP001189429">
    <property type="component" value="Unassembled WGS sequence"/>
</dbReference>
<sequence>MSMVQPADENKTFGVVFRTPPENSNGIAHVLEHSVLCGSRKYPVNKPFVELLKSSLQTFLNAMTFPDRTCYPVASCNLQDFYNLVDVYLDAVLHPRAVRDPRVLAQEGWHYEVEKRGDPLVYKARFDIGPIGAT</sequence>
<dbReference type="SUPFAM" id="SSF63411">
    <property type="entry name" value="LuxS/MPP-like metallohydrolase"/>
    <property type="match status" value="1"/>
</dbReference>
<proteinExistence type="predicted"/>
<reference evidence="2" key="1">
    <citation type="submission" date="2023-10" db="EMBL/GenBank/DDBJ databases">
        <authorList>
            <person name="Chen Y."/>
            <person name="Shah S."/>
            <person name="Dougan E. K."/>
            <person name="Thang M."/>
            <person name="Chan C."/>
        </authorList>
    </citation>
    <scope>NUCLEOTIDE SEQUENCE [LARGE SCALE GENOMIC DNA]</scope>
</reference>
<gene>
    <name evidence="2" type="ORF">PCOR1329_LOCUS48190</name>
</gene>
<name>A0ABN9UI34_9DINO</name>
<protein>
    <recommendedName>
        <fullName evidence="1">Peptidase M16 N-terminal domain-containing protein</fullName>
    </recommendedName>
</protein>
<organism evidence="2 3">
    <name type="scientific">Prorocentrum cordatum</name>
    <dbReference type="NCBI Taxonomy" id="2364126"/>
    <lineage>
        <taxon>Eukaryota</taxon>
        <taxon>Sar</taxon>
        <taxon>Alveolata</taxon>
        <taxon>Dinophyceae</taxon>
        <taxon>Prorocentrales</taxon>
        <taxon>Prorocentraceae</taxon>
        <taxon>Prorocentrum</taxon>
    </lineage>
</organism>
<dbReference type="PANTHER" id="PTHR43016:SF13">
    <property type="entry name" value="PRESEQUENCE PROTEASE, MITOCHONDRIAL"/>
    <property type="match status" value="1"/>
</dbReference>
<feature type="domain" description="Peptidase M16 N-terminal" evidence="1">
    <location>
        <begin position="21"/>
        <end position="96"/>
    </location>
</feature>
<dbReference type="Pfam" id="PF00675">
    <property type="entry name" value="Peptidase_M16"/>
    <property type="match status" value="1"/>
</dbReference>
<comment type="caution">
    <text evidence="2">The sequence shown here is derived from an EMBL/GenBank/DDBJ whole genome shotgun (WGS) entry which is preliminary data.</text>
</comment>
<evidence type="ECO:0000313" key="2">
    <source>
        <dbReference type="EMBL" id="CAK0858457.1"/>
    </source>
</evidence>
<accession>A0ABN9UI34</accession>
<dbReference type="PANTHER" id="PTHR43016">
    <property type="entry name" value="PRESEQUENCE PROTEASE"/>
    <property type="match status" value="1"/>
</dbReference>
<keyword evidence="3" id="KW-1185">Reference proteome</keyword>
<evidence type="ECO:0000259" key="1">
    <source>
        <dbReference type="Pfam" id="PF00675"/>
    </source>
</evidence>